<dbReference type="Pfam" id="PF13472">
    <property type="entry name" value="Lipase_GDSL_2"/>
    <property type="match status" value="1"/>
</dbReference>
<name>A0A2G1QLJ6_9HYPH</name>
<evidence type="ECO:0000313" key="3">
    <source>
        <dbReference type="Proteomes" id="UP000221168"/>
    </source>
</evidence>
<dbReference type="EMBL" id="PDVP01000010">
    <property type="protein sequence ID" value="PHP66088.1"/>
    <property type="molecule type" value="Genomic_DNA"/>
</dbReference>
<dbReference type="Gene3D" id="3.40.50.1110">
    <property type="entry name" value="SGNH hydrolase"/>
    <property type="match status" value="1"/>
</dbReference>
<accession>A0A2G1QLJ6</accession>
<feature type="domain" description="SGNH hydrolase-type esterase" evidence="1">
    <location>
        <begin position="56"/>
        <end position="229"/>
    </location>
</feature>
<sequence length="242" mass="26577">MARRYPAWAPLLTWPLYPVYAWQGIATRLRTERLAPPPDEPHGTIPGSGDPFRLLVIGDSSAAGVGVDRVADSLAGQLAQLIAGATGRPVVFRAAGANSAVSAQVRDHVLPHVEPRDWTHVVLSLGTNDMKNFHSVPRFKRDFGTLVYALKTRFPVARIYWPEMIDMRRVPAMPPALARILDIRADAFNAKAERLCRERGARLVPALDNIQPEGFSRDGFHASAAGYRAWAEKLADVILAEG</sequence>
<proteinExistence type="predicted"/>
<dbReference type="SUPFAM" id="SSF52266">
    <property type="entry name" value="SGNH hydrolase"/>
    <property type="match status" value="1"/>
</dbReference>
<evidence type="ECO:0000313" key="2">
    <source>
        <dbReference type="EMBL" id="PHP66088.1"/>
    </source>
</evidence>
<dbReference type="RefSeq" id="WP_099307353.1">
    <property type="nucleotide sequence ID" value="NZ_PDVP01000010.1"/>
</dbReference>
<gene>
    <name evidence="2" type="ORF">CSC94_15935</name>
</gene>
<dbReference type="AlphaFoldDB" id="A0A2G1QLJ6"/>
<keyword evidence="3" id="KW-1185">Reference proteome</keyword>
<comment type="caution">
    <text evidence="2">The sequence shown here is derived from an EMBL/GenBank/DDBJ whole genome shotgun (WGS) entry which is preliminary data.</text>
</comment>
<reference evidence="2 3" key="1">
    <citation type="submission" date="2017-10" db="EMBL/GenBank/DDBJ databases">
        <title>Sedimentibacterium mangrovi gen. nov., sp. nov., a novel member of family Phyllobacteriacea isolated from mangrove sediment.</title>
        <authorList>
            <person name="Liao H."/>
            <person name="Tian Y."/>
        </authorList>
    </citation>
    <scope>NUCLEOTIDE SEQUENCE [LARGE SCALE GENOMIC DNA]</scope>
    <source>
        <strain evidence="2 3">X9-2-2</strain>
    </source>
</reference>
<dbReference type="InterPro" id="IPR013830">
    <property type="entry name" value="SGNH_hydro"/>
</dbReference>
<evidence type="ECO:0000259" key="1">
    <source>
        <dbReference type="Pfam" id="PF13472"/>
    </source>
</evidence>
<dbReference type="GO" id="GO:0016788">
    <property type="term" value="F:hydrolase activity, acting on ester bonds"/>
    <property type="evidence" value="ECO:0007669"/>
    <property type="project" value="UniProtKB-ARBA"/>
</dbReference>
<dbReference type="InterPro" id="IPR036514">
    <property type="entry name" value="SGNH_hydro_sf"/>
</dbReference>
<dbReference type="Proteomes" id="UP000221168">
    <property type="component" value="Unassembled WGS sequence"/>
</dbReference>
<dbReference type="CDD" id="cd01836">
    <property type="entry name" value="FeeA_FeeB_like"/>
    <property type="match status" value="1"/>
</dbReference>
<protein>
    <submittedName>
        <fullName evidence="2">G-D-S-L family lipolytic protein</fullName>
    </submittedName>
</protein>
<dbReference type="OrthoDB" id="9804395at2"/>
<organism evidence="2 3">
    <name type="scientific">Zhengella mangrovi</name>
    <dbReference type="NCBI Taxonomy" id="1982044"/>
    <lineage>
        <taxon>Bacteria</taxon>
        <taxon>Pseudomonadati</taxon>
        <taxon>Pseudomonadota</taxon>
        <taxon>Alphaproteobacteria</taxon>
        <taxon>Hyphomicrobiales</taxon>
        <taxon>Notoacmeibacteraceae</taxon>
        <taxon>Zhengella</taxon>
    </lineage>
</organism>